<dbReference type="NCBIfam" id="TIGR01175">
    <property type="entry name" value="pilM"/>
    <property type="match status" value="1"/>
</dbReference>
<dbReference type="InterPro" id="IPR003494">
    <property type="entry name" value="SHS2_FtsA"/>
</dbReference>
<protein>
    <submittedName>
        <fullName evidence="2">Type IV pilus assembly protein PilM</fullName>
    </submittedName>
</protein>
<evidence type="ECO:0000313" key="2">
    <source>
        <dbReference type="EMBL" id="KKR44846.1"/>
    </source>
</evidence>
<dbReference type="EMBL" id="LBYA01000004">
    <property type="protein sequence ID" value="KKR44846.1"/>
    <property type="molecule type" value="Genomic_DNA"/>
</dbReference>
<dbReference type="SMART" id="SM00842">
    <property type="entry name" value="FtsA"/>
    <property type="match status" value="1"/>
</dbReference>
<dbReference type="Proteomes" id="UP000034215">
    <property type="component" value="Unassembled WGS sequence"/>
</dbReference>
<dbReference type="InterPro" id="IPR043129">
    <property type="entry name" value="ATPase_NBD"/>
</dbReference>
<name>A0A0G0R4Y6_9BACT</name>
<dbReference type="GO" id="GO:0051301">
    <property type="term" value="P:cell division"/>
    <property type="evidence" value="ECO:0007669"/>
    <property type="project" value="InterPro"/>
</dbReference>
<dbReference type="PIRSF" id="PIRSF019169">
    <property type="entry name" value="PilM"/>
    <property type="match status" value="1"/>
</dbReference>
<dbReference type="CDD" id="cd24049">
    <property type="entry name" value="ASKHA_NBD_PilM"/>
    <property type="match status" value="1"/>
</dbReference>
<feature type="domain" description="SHS2" evidence="1">
    <location>
        <begin position="7"/>
        <end position="176"/>
    </location>
</feature>
<evidence type="ECO:0000313" key="3">
    <source>
        <dbReference type="Proteomes" id="UP000034215"/>
    </source>
</evidence>
<dbReference type="Pfam" id="PF11104">
    <property type="entry name" value="PilM_2"/>
    <property type="match status" value="1"/>
</dbReference>
<dbReference type="PANTHER" id="PTHR32432:SF3">
    <property type="entry name" value="ETHANOLAMINE UTILIZATION PROTEIN EUTJ"/>
    <property type="match status" value="1"/>
</dbReference>
<dbReference type="Gene3D" id="3.30.420.40">
    <property type="match status" value="2"/>
</dbReference>
<organism evidence="2 3">
    <name type="scientific">Candidatus Woesebacteria bacterium GW2011_GWB1_40_12</name>
    <dbReference type="NCBI Taxonomy" id="1618576"/>
    <lineage>
        <taxon>Bacteria</taxon>
        <taxon>Candidatus Woeseibacteriota</taxon>
    </lineage>
</organism>
<accession>A0A0G0R4Y6</accession>
<dbReference type="SUPFAM" id="SSF53067">
    <property type="entry name" value="Actin-like ATPase domain"/>
    <property type="match status" value="2"/>
</dbReference>
<comment type="caution">
    <text evidence="2">The sequence shown here is derived from an EMBL/GenBank/DDBJ whole genome shotgun (WGS) entry which is preliminary data.</text>
</comment>
<proteinExistence type="predicted"/>
<dbReference type="Gene3D" id="3.30.1490.300">
    <property type="match status" value="1"/>
</dbReference>
<sequence>MNYITAMIGIDIGSKTIKVVELEKNGTSYSLVASGVVGYSGSTVDKMSDEKEMSLIAQVIKKLCVEARISSKDAIISIPESLAFTRTIKFPPLTDSEIASAIKWEAEQYIPIPVNEAIIQHTILKRNDNVGADAGVIVLLVAAPRMIIEKYVKVVQMAGLTPVAVETELIALARSLAPIDKTVLLADLGGSSTNLAIVNHGLLSFSRSLPVAGDAFTRAVSQTLSITPQQAEEYKKAYGMSSGQLEGKIKGALDSIVRLVADEIKKAVNYYLTEEKGEMPTSLVITGGSSGMPEMITALSKVIGMEVLVGNSFAHIQVEPALVQKLASFAPLYGVAIGLAMRD</sequence>
<dbReference type="AlphaFoldDB" id="A0A0G0R4Y6"/>
<reference evidence="2 3" key="1">
    <citation type="journal article" date="2015" name="Nature">
        <title>rRNA introns, odd ribosomes, and small enigmatic genomes across a large radiation of phyla.</title>
        <authorList>
            <person name="Brown C.T."/>
            <person name="Hug L.A."/>
            <person name="Thomas B.C."/>
            <person name="Sharon I."/>
            <person name="Castelle C.J."/>
            <person name="Singh A."/>
            <person name="Wilkins M.J."/>
            <person name="Williams K.H."/>
            <person name="Banfield J.F."/>
        </authorList>
    </citation>
    <scope>NUCLEOTIDE SEQUENCE [LARGE SCALE GENOMIC DNA]</scope>
</reference>
<dbReference type="PANTHER" id="PTHR32432">
    <property type="entry name" value="CELL DIVISION PROTEIN FTSA-RELATED"/>
    <property type="match status" value="1"/>
</dbReference>
<evidence type="ECO:0000259" key="1">
    <source>
        <dbReference type="SMART" id="SM00842"/>
    </source>
</evidence>
<dbReference type="InterPro" id="IPR005883">
    <property type="entry name" value="PilM"/>
</dbReference>
<dbReference type="InterPro" id="IPR050696">
    <property type="entry name" value="FtsA/MreB"/>
</dbReference>
<gene>
    <name evidence="2" type="ORF">UT76_C0004G0009</name>
</gene>